<keyword evidence="2" id="KW-1185">Reference proteome</keyword>
<name>A0A1H7CMW4_9FIRM</name>
<dbReference type="RefSeq" id="WP_019554805.1">
    <property type="nucleotide sequence ID" value="NZ_FNZK01000022.1"/>
</dbReference>
<organism evidence="1 2">
    <name type="scientific">Propionispira arboris</name>
    <dbReference type="NCBI Taxonomy" id="84035"/>
    <lineage>
        <taxon>Bacteria</taxon>
        <taxon>Bacillati</taxon>
        <taxon>Bacillota</taxon>
        <taxon>Negativicutes</taxon>
        <taxon>Selenomonadales</taxon>
        <taxon>Selenomonadaceae</taxon>
        <taxon>Propionispira</taxon>
    </lineage>
</organism>
<accession>A0A1H7CMW4</accession>
<proteinExistence type="predicted"/>
<dbReference type="Pfam" id="PF04463">
    <property type="entry name" value="2-thiour_desulf"/>
    <property type="match status" value="1"/>
</dbReference>
<sequence>MILVSACLLGNKTRYDGGAAPNALLLRYNSLAQYIAVCPECFGQLPIPHPPSEIQNGDGAMVLAGKAKVISKTNTQDITANFCEGADKVLKIAQAYKVKYAFLKEDSPSCGVNTIYDGTFSNTKVCGQGVCAALLVQNGIKVYSEEDLTEDLLKKILEEDQKAE</sequence>
<evidence type="ECO:0000313" key="1">
    <source>
        <dbReference type="EMBL" id="SEJ89907.1"/>
    </source>
</evidence>
<dbReference type="Proteomes" id="UP000199662">
    <property type="component" value="Unassembled WGS sequence"/>
</dbReference>
<gene>
    <name evidence="1" type="ORF">SAMN05660742_12278</name>
</gene>
<dbReference type="STRING" id="84035.SAMN05660742_12278"/>
<reference evidence="1 2" key="1">
    <citation type="submission" date="2016-10" db="EMBL/GenBank/DDBJ databases">
        <authorList>
            <person name="de Groot N.N."/>
        </authorList>
    </citation>
    <scope>NUCLEOTIDE SEQUENCE [LARGE SCALE GENOMIC DNA]</scope>
    <source>
        <strain evidence="1 2">DSM 2179</strain>
    </source>
</reference>
<dbReference type="PANTHER" id="PTHR30087:SF1">
    <property type="entry name" value="HYPOTHETICAL CYTOSOLIC PROTEIN"/>
    <property type="match status" value="1"/>
</dbReference>
<evidence type="ECO:0000313" key="2">
    <source>
        <dbReference type="Proteomes" id="UP000199662"/>
    </source>
</evidence>
<dbReference type="AlphaFoldDB" id="A0A1H7CMW4"/>
<dbReference type="InterPro" id="IPR007553">
    <property type="entry name" value="2-thiour_desulf"/>
</dbReference>
<protein>
    <submittedName>
        <fullName evidence="1">Uncharacterized conserved protein YbbK, DUF523 family</fullName>
    </submittedName>
</protein>
<dbReference type="EMBL" id="FNZK01000022">
    <property type="protein sequence ID" value="SEJ89907.1"/>
    <property type="molecule type" value="Genomic_DNA"/>
</dbReference>
<dbReference type="PANTHER" id="PTHR30087">
    <property type="entry name" value="INNER MEMBRANE PROTEIN"/>
    <property type="match status" value="1"/>
</dbReference>